<keyword evidence="10" id="KW-1185">Reference proteome</keyword>
<feature type="compositionally biased region" description="Basic and acidic residues" evidence="5">
    <location>
        <begin position="258"/>
        <end position="271"/>
    </location>
</feature>
<gene>
    <name evidence="9" type="ORF">CYCCA115_LOCUS3705</name>
</gene>
<feature type="disulfide bond" evidence="4">
    <location>
        <begin position="170"/>
        <end position="179"/>
    </location>
</feature>
<evidence type="ECO:0000256" key="1">
    <source>
        <dbReference type="ARBA" id="ARBA00022536"/>
    </source>
</evidence>
<evidence type="ECO:0000313" key="10">
    <source>
        <dbReference type="Proteomes" id="UP001295423"/>
    </source>
</evidence>
<keyword evidence="6" id="KW-1133">Transmembrane helix</keyword>
<dbReference type="Gene3D" id="2.10.25.10">
    <property type="entry name" value="Laminin"/>
    <property type="match status" value="2"/>
</dbReference>
<feature type="chain" id="PRO_5042040680" description="EGF-like domain-containing protein" evidence="7">
    <location>
        <begin position="16"/>
        <end position="340"/>
    </location>
</feature>
<keyword evidence="2" id="KW-0677">Repeat</keyword>
<evidence type="ECO:0000256" key="4">
    <source>
        <dbReference type="PROSITE-ProRule" id="PRU00076"/>
    </source>
</evidence>
<dbReference type="SUPFAM" id="SSF57196">
    <property type="entry name" value="EGF/Laminin"/>
    <property type="match status" value="1"/>
</dbReference>
<dbReference type="InterPro" id="IPR000742">
    <property type="entry name" value="EGF"/>
</dbReference>
<feature type="region of interest" description="Disordered" evidence="5">
    <location>
        <begin position="253"/>
        <end position="340"/>
    </location>
</feature>
<dbReference type="InterPro" id="IPR051022">
    <property type="entry name" value="Notch_Cell-Fate_Det"/>
</dbReference>
<feature type="transmembrane region" description="Helical" evidence="6">
    <location>
        <begin position="204"/>
        <end position="227"/>
    </location>
</feature>
<evidence type="ECO:0000259" key="8">
    <source>
        <dbReference type="PROSITE" id="PS50026"/>
    </source>
</evidence>
<dbReference type="SMART" id="SM00181">
    <property type="entry name" value="EGF"/>
    <property type="match status" value="3"/>
</dbReference>
<proteinExistence type="predicted"/>
<evidence type="ECO:0000256" key="7">
    <source>
        <dbReference type="SAM" id="SignalP"/>
    </source>
</evidence>
<protein>
    <recommendedName>
        <fullName evidence="8">EGF-like domain-containing protein</fullName>
    </recommendedName>
</protein>
<evidence type="ECO:0000256" key="5">
    <source>
        <dbReference type="SAM" id="MobiDB-lite"/>
    </source>
</evidence>
<dbReference type="EMBL" id="CAKOGP040000335">
    <property type="protein sequence ID" value="CAJ1934336.1"/>
    <property type="molecule type" value="Genomic_DNA"/>
</dbReference>
<evidence type="ECO:0000313" key="9">
    <source>
        <dbReference type="EMBL" id="CAJ1934336.1"/>
    </source>
</evidence>
<feature type="signal peptide" evidence="7">
    <location>
        <begin position="1"/>
        <end position="15"/>
    </location>
</feature>
<dbReference type="AlphaFoldDB" id="A0AAD2FF36"/>
<feature type="compositionally biased region" description="Basic residues" evidence="5">
    <location>
        <begin position="273"/>
        <end position="284"/>
    </location>
</feature>
<comment type="caution">
    <text evidence="9">The sequence shown here is derived from an EMBL/GenBank/DDBJ whole genome shotgun (WGS) entry which is preliminary data.</text>
</comment>
<keyword evidence="6" id="KW-0472">Membrane</keyword>
<accession>A0AAD2FF36</accession>
<name>A0AAD2FF36_9STRA</name>
<evidence type="ECO:0000256" key="2">
    <source>
        <dbReference type="ARBA" id="ARBA00022737"/>
    </source>
</evidence>
<comment type="caution">
    <text evidence="4">Lacks conserved residue(s) required for the propagation of feature annotation.</text>
</comment>
<dbReference type="PANTHER" id="PTHR24049">
    <property type="entry name" value="CRUMBS FAMILY MEMBER"/>
    <property type="match status" value="1"/>
</dbReference>
<dbReference type="Proteomes" id="UP001295423">
    <property type="component" value="Unassembled WGS sequence"/>
</dbReference>
<organism evidence="9 10">
    <name type="scientific">Cylindrotheca closterium</name>
    <dbReference type="NCBI Taxonomy" id="2856"/>
    <lineage>
        <taxon>Eukaryota</taxon>
        <taxon>Sar</taxon>
        <taxon>Stramenopiles</taxon>
        <taxon>Ochrophyta</taxon>
        <taxon>Bacillariophyta</taxon>
        <taxon>Bacillariophyceae</taxon>
        <taxon>Bacillariophycidae</taxon>
        <taxon>Bacillariales</taxon>
        <taxon>Bacillariaceae</taxon>
        <taxon>Cylindrotheca</taxon>
    </lineage>
</organism>
<keyword evidence="1 4" id="KW-0245">EGF-like domain</keyword>
<feature type="domain" description="EGF-like" evidence="8">
    <location>
        <begin position="139"/>
        <end position="180"/>
    </location>
</feature>
<evidence type="ECO:0000256" key="3">
    <source>
        <dbReference type="ARBA" id="ARBA00023157"/>
    </source>
</evidence>
<dbReference type="PROSITE" id="PS00022">
    <property type="entry name" value="EGF_1"/>
    <property type="match status" value="1"/>
</dbReference>
<keyword evidence="6" id="KW-0812">Transmembrane</keyword>
<keyword evidence="3 4" id="KW-1015">Disulfide bond</keyword>
<dbReference type="PANTHER" id="PTHR24049:SF35">
    <property type="entry name" value="EGF-LIKE DOMAIN-CONTAINING PROTEIN"/>
    <property type="match status" value="1"/>
</dbReference>
<evidence type="ECO:0000256" key="6">
    <source>
        <dbReference type="SAM" id="Phobius"/>
    </source>
</evidence>
<reference evidence="9" key="1">
    <citation type="submission" date="2023-08" db="EMBL/GenBank/DDBJ databases">
        <authorList>
            <person name="Audoor S."/>
            <person name="Bilcke G."/>
        </authorList>
    </citation>
    <scope>NUCLEOTIDE SEQUENCE</scope>
</reference>
<keyword evidence="7" id="KW-0732">Signal</keyword>
<sequence length="340" mass="37390">MKHLLLLLLPAVNLAYNWDCNLFCFNGGECRHGKGKFGSYGNVDAENPWESKDHVEGMYCSCPSGSTGLQCEISLKGCRTTENNFQHNCDNGMECKLDKNGEGHSFYHCECDDDTVFENEYVEKYCAHISTVFCGHNKNDDTFSSSQFCVNGGKCLPDDTNGTKHPGCDCPDNWHGKHCSEKAPPGLLEKGKEVVFDLASAKNLFLLVVICVFAIGICAFLVNRCGIKMPKIRRRRKTKKQLAEARKAPGLLRTNLKLRSEAKKQAKESSGKKSGRRVGGKRVGGRPSASAPAEPQVDEESEALNQEPMVEQNVRFSDYGKSAGLTSYSDGPEAAEGEII</sequence>
<dbReference type="PROSITE" id="PS50026">
    <property type="entry name" value="EGF_3"/>
    <property type="match status" value="1"/>
</dbReference>